<dbReference type="PANTHER" id="PTHR46115">
    <property type="entry name" value="THIOREDOXIN-LIKE PROTEIN 1"/>
    <property type="match status" value="1"/>
</dbReference>
<protein>
    <recommendedName>
        <fullName evidence="2">PITH domain-containing protein</fullName>
    </recommendedName>
</protein>
<sequence length="164" mass="18401">MDLTSLISKSGCECLNNADDHPLSNCLEPEDGFLLSDCDEQLIISLAFNQAVKIHSLKLKAPHDSGPKTLKLFINQPRTLDFDQADSVNPIQVVQLEKQHLDGELVNLRYVKFQNVTNLQIFVKDNQKETEQTRIDHLAVFGSPVSTTNMQEFKRVAGKKGEAH</sequence>
<dbReference type="SUPFAM" id="SSF49785">
    <property type="entry name" value="Galactose-binding domain-like"/>
    <property type="match status" value="1"/>
</dbReference>
<proteinExistence type="predicted"/>
<keyword evidence="4" id="KW-1185">Reference proteome</keyword>
<evidence type="ECO:0000256" key="1">
    <source>
        <dbReference type="ARBA" id="ARBA00023157"/>
    </source>
</evidence>
<name>A0A7R9ACA2_9CRUS</name>
<evidence type="ECO:0000259" key="2">
    <source>
        <dbReference type="PROSITE" id="PS51532"/>
    </source>
</evidence>
<accession>A0A7R9ACA2</accession>
<dbReference type="EMBL" id="CAJPEV010003631">
    <property type="protein sequence ID" value="CAG0900195.1"/>
    <property type="molecule type" value="Genomic_DNA"/>
</dbReference>
<organism evidence="3">
    <name type="scientific">Darwinula stevensoni</name>
    <dbReference type="NCBI Taxonomy" id="69355"/>
    <lineage>
        <taxon>Eukaryota</taxon>
        <taxon>Metazoa</taxon>
        <taxon>Ecdysozoa</taxon>
        <taxon>Arthropoda</taxon>
        <taxon>Crustacea</taxon>
        <taxon>Oligostraca</taxon>
        <taxon>Ostracoda</taxon>
        <taxon>Podocopa</taxon>
        <taxon>Podocopida</taxon>
        <taxon>Darwinulocopina</taxon>
        <taxon>Darwinuloidea</taxon>
        <taxon>Darwinulidae</taxon>
        <taxon>Darwinula</taxon>
    </lineage>
</organism>
<reference evidence="3" key="1">
    <citation type="submission" date="2020-11" db="EMBL/GenBank/DDBJ databases">
        <authorList>
            <person name="Tran Van P."/>
        </authorList>
    </citation>
    <scope>NUCLEOTIDE SEQUENCE</scope>
</reference>
<dbReference type="InterPro" id="IPR010400">
    <property type="entry name" value="PITH_dom"/>
</dbReference>
<dbReference type="Proteomes" id="UP000677054">
    <property type="component" value="Unassembled WGS sequence"/>
</dbReference>
<feature type="domain" description="PITH" evidence="2">
    <location>
        <begin position="1"/>
        <end position="160"/>
    </location>
</feature>
<dbReference type="InterPro" id="IPR037047">
    <property type="entry name" value="PITH_dom_sf"/>
</dbReference>
<evidence type="ECO:0000313" key="4">
    <source>
        <dbReference type="Proteomes" id="UP000677054"/>
    </source>
</evidence>
<keyword evidence="1" id="KW-1015">Disulfide bond</keyword>
<dbReference type="GO" id="GO:0005737">
    <property type="term" value="C:cytoplasm"/>
    <property type="evidence" value="ECO:0007669"/>
    <property type="project" value="UniProtKB-ARBA"/>
</dbReference>
<dbReference type="PROSITE" id="PS51532">
    <property type="entry name" value="PITH"/>
    <property type="match status" value="1"/>
</dbReference>
<gene>
    <name evidence="3" type="ORF">DSTB1V02_LOCUS11319</name>
</gene>
<dbReference type="InterPro" id="IPR008979">
    <property type="entry name" value="Galactose-bd-like_sf"/>
</dbReference>
<dbReference type="OrthoDB" id="2121326at2759"/>
<dbReference type="EMBL" id="LR903148">
    <property type="protein sequence ID" value="CAD7251553.1"/>
    <property type="molecule type" value="Genomic_DNA"/>
</dbReference>
<dbReference type="Pfam" id="PF06201">
    <property type="entry name" value="PITH"/>
    <property type="match status" value="1"/>
</dbReference>
<dbReference type="AlphaFoldDB" id="A0A7R9ACA2"/>
<dbReference type="Gene3D" id="2.60.120.470">
    <property type="entry name" value="PITH domain"/>
    <property type="match status" value="1"/>
</dbReference>
<evidence type="ECO:0000313" key="3">
    <source>
        <dbReference type="EMBL" id="CAD7251553.1"/>
    </source>
</evidence>